<evidence type="ECO:0000256" key="1">
    <source>
        <dbReference type="ARBA" id="ARBA00004240"/>
    </source>
</evidence>
<evidence type="ECO:0000259" key="5">
    <source>
        <dbReference type="Pfam" id="PF05057"/>
    </source>
</evidence>
<comment type="subcellular location">
    <subcellularLocation>
        <location evidence="1">Endoplasmic reticulum</location>
    </subcellularLocation>
    <subcellularLocation>
        <location evidence="2">Membrane</location>
    </subcellularLocation>
</comment>
<keyword evidence="3" id="KW-0256">Endoplasmic reticulum</keyword>
<dbReference type="Pfam" id="PF05057">
    <property type="entry name" value="DUF676"/>
    <property type="match status" value="1"/>
</dbReference>
<reference evidence="6" key="2">
    <citation type="submission" date="2020-09" db="EMBL/GenBank/DDBJ databases">
        <authorList>
            <person name="Sun Q."/>
            <person name="Kim S."/>
        </authorList>
    </citation>
    <scope>NUCLEOTIDE SEQUENCE</scope>
    <source>
        <strain evidence="6">KCTC 32337</strain>
    </source>
</reference>
<dbReference type="GO" id="GO:0016020">
    <property type="term" value="C:membrane"/>
    <property type="evidence" value="ECO:0007669"/>
    <property type="project" value="UniProtKB-SubCell"/>
</dbReference>
<dbReference type="SUPFAM" id="SSF53474">
    <property type="entry name" value="alpha/beta-Hydrolases"/>
    <property type="match status" value="1"/>
</dbReference>
<dbReference type="Proteomes" id="UP000622604">
    <property type="component" value="Unassembled WGS sequence"/>
</dbReference>
<keyword evidence="4" id="KW-0472">Membrane</keyword>
<comment type="caution">
    <text evidence="6">The sequence shown here is derived from an EMBL/GenBank/DDBJ whole genome shotgun (WGS) entry which is preliminary data.</text>
</comment>
<dbReference type="InterPro" id="IPR007751">
    <property type="entry name" value="DUF676_lipase-like"/>
</dbReference>
<accession>A0A8H9I974</accession>
<sequence>MANGGEWFRKTESDTVVIFIHGLLSNTQKCWANTETGSFWPTLLAAKPDIQQIQRTPALADISIYTFEYLTTINSSNYSIQDAVELLSEYMIKLDYVIEKRGLIFVGHSMGGIVARKFITLNQRKLTNHKLGVFLVASPTLGSDYANWLSALARVLGHTQVNALRFSEKNEWLTTLDREFRSLHQNDDGLNISGKEVYEDVPVKIKGMQIPFMKPIVGEFSAASCFADALKIAGADHISISKPKNETDDVHRVLCSFIAEIICETPRRKQQPNVESNSESLENNKPKIIIEFDDLLTPSALSIDNMFGEFIGLASQHIHANLNSMERLMGNPKREDVFGAIQHANIRIIWPHEIYQLKKKMDELLNDFVHFKDKASRFYSADKPFIANQTRSLKSTAQSVHHLLEQYPKRLPYIWLGLIDYANCFPSPVNTMVSIATTNYLKFASFILYKKLALALNAVDRIDIPVSAPKKTLERILWQFSIDQFFTEPEEILRQYLVDIDGLELNAEIIIYGPKSEALRAYKESVTGEGIILGGWFSEWLIPQVELNLAEGSSCQQALYCEKAYIRKVTDLEGKDYGN</sequence>
<reference evidence="6" key="1">
    <citation type="journal article" date="2014" name="Int. J. Syst. Evol. Microbiol.">
        <title>Complete genome sequence of Corynebacterium casei LMG S-19264T (=DSM 44701T), isolated from a smear-ripened cheese.</title>
        <authorList>
            <consortium name="US DOE Joint Genome Institute (JGI-PGF)"/>
            <person name="Walter F."/>
            <person name="Albersmeier A."/>
            <person name="Kalinowski J."/>
            <person name="Ruckert C."/>
        </authorList>
    </citation>
    <scope>NUCLEOTIDE SEQUENCE</scope>
    <source>
        <strain evidence="6">KCTC 32337</strain>
    </source>
</reference>
<evidence type="ECO:0000256" key="4">
    <source>
        <dbReference type="ARBA" id="ARBA00023136"/>
    </source>
</evidence>
<evidence type="ECO:0000256" key="3">
    <source>
        <dbReference type="ARBA" id="ARBA00022824"/>
    </source>
</evidence>
<dbReference type="AlphaFoldDB" id="A0A8H9I974"/>
<dbReference type="Gene3D" id="3.40.50.1820">
    <property type="entry name" value="alpha/beta hydrolase"/>
    <property type="match status" value="1"/>
</dbReference>
<dbReference type="InterPro" id="IPR052374">
    <property type="entry name" value="SERAC1"/>
</dbReference>
<evidence type="ECO:0000313" key="7">
    <source>
        <dbReference type="Proteomes" id="UP000622604"/>
    </source>
</evidence>
<gene>
    <name evidence="6" type="ORF">GCM10011274_15100</name>
</gene>
<evidence type="ECO:0000256" key="2">
    <source>
        <dbReference type="ARBA" id="ARBA00004370"/>
    </source>
</evidence>
<dbReference type="EMBL" id="BMZC01000004">
    <property type="protein sequence ID" value="GGZ58146.1"/>
    <property type="molecule type" value="Genomic_DNA"/>
</dbReference>
<dbReference type="InterPro" id="IPR029058">
    <property type="entry name" value="AB_hydrolase_fold"/>
</dbReference>
<evidence type="ECO:0000313" key="6">
    <source>
        <dbReference type="EMBL" id="GGZ58146.1"/>
    </source>
</evidence>
<dbReference type="PANTHER" id="PTHR48182">
    <property type="entry name" value="PROTEIN SERAC1"/>
    <property type="match status" value="1"/>
</dbReference>
<name>A0A8H9I974_9ALTE</name>
<proteinExistence type="predicted"/>
<feature type="domain" description="DUF676" evidence="5">
    <location>
        <begin position="12"/>
        <end position="149"/>
    </location>
</feature>
<dbReference type="RefSeq" id="WP_191865664.1">
    <property type="nucleotide sequence ID" value="NZ_BMZC01000004.1"/>
</dbReference>
<organism evidence="6 7">
    <name type="scientific">Paraglaciecola chathamensis</name>
    <dbReference type="NCBI Taxonomy" id="368405"/>
    <lineage>
        <taxon>Bacteria</taxon>
        <taxon>Pseudomonadati</taxon>
        <taxon>Pseudomonadota</taxon>
        <taxon>Gammaproteobacteria</taxon>
        <taxon>Alteromonadales</taxon>
        <taxon>Alteromonadaceae</taxon>
        <taxon>Paraglaciecola</taxon>
    </lineage>
</organism>
<protein>
    <recommendedName>
        <fullName evidence="5">DUF676 domain-containing protein</fullName>
    </recommendedName>
</protein>
<dbReference type="PANTHER" id="PTHR48182:SF2">
    <property type="entry name" value="PROTEIN SERAC1"/>
    <property type="match status" value="1"/>
</dbReference>